<protein>
    <submittedName>
        <fullName evidence="12">Nitrate reductase</fullName>
    </submittedName>
</protein>
<dbReference type="AlphaFoldDB" id="W0DWL5"/>
<organism evidence="12 13">
    <name type="scientific">Thiomicrospira aerophila AL3</name>
    <dbReference type="NCBI Taxonomy" id="717772"/>
    <lineage>
        <taxon>Bacteria</taxon>
        <taxon>Pseudomonadati</taxon>
        <taxon>Pseudomonadota</taxon>
        <taxon>Gammaproteobacteria</taxon>
        <taxon>Thiotrichales</taxon>
        <taxon>Piscirickettsiaceae</taxon>
        <taxon>Thiomicrospira</taxon>
    </lineage>
</organism>
<dbReference type="Pfam" id="PF00384">
    <property type="entry name" value="Molybdopterin"/>
    <property type="match status" value="1"/>
</dbReference>
<dbReference type="InterPro" id="IPR006963">
    <property type="entry name" value="Mopterin_OxRdtase_4Fe-4S_dom"/>
</dbReference>
<dbReference type="OrthoDB" id="9810782at2"/>
<dbReference type="Pfam" id="PF01568">
    <property type="entry name" value="Molydop_binding"/>
    <property type="match status" value="1"/>
</dbReference>
<dbReference type="GO" id="GO:0051539">
    <property type="term" value="F:4 iron, 4 sulfur cluster binding"/>
    <property type="evidence" value="ECO:0007669"/>
    <property type="project" value="UniProtKB-KW"/>
</dbReference>
<keyword evidence="8" id="KW-0408">Iron</keyword>
<dbReference type="PANTHER" id="PTHR43105">
    <property type="entry name" value="RESPIRATORY NITRATE REDUCTASE"/>
    <property type="match status" value="1"/>
</dbReference>
<reference evidence="12 13" key="1">
    <citation type="submission" date="2013-12" db="EMBL/GenBank/DDBJ databases">
        <authorList>
            <consortium name="DOE Joint Genome Institute"/>
            <person name="Kappler U."/>
            <person name="Huntemann M."/>
            <person name="Han J."/>
            <person name="Chen A."/>
            <person name="Kyrpides N."/>
            <person name="Mavromatis K."/>
            <person name="Markowitz V."/>
            <person name="Palaniappan K."/>
            <person name="Ivanova N."/>
            <person name="Schaumberg A."/>
            <person name="Pati A."/>
            <person name="Liolios K."/>
            <person name="Nordberg H.P."/>
            <person name="Cantor M.N."/>
            <person name="Hua S.X."/>
            <person name="Woyke T."/>
        </authorList>
    </citation>
    <scope>NUCLEOTIDE SEQUENCE [LARGE SCALE GENOMIC DNA]</scope>
    <source>
        <strain evidence="13">AL2</strain>
    </source>
</reference>
<name>W0DWL5_9GAMM</name>
<dbReference type="InParanoid" id="W0DWL5"/>
<dbReference type="SUPFAM" id="SSF50692">
    <property type="entry name" value="ADC-like"/>
    <property type="match status" value="1"/>
</dbReference>
<dbReference type="KEGG" id="tao:THIAE_05055"/>
<dbReference type="InterPro" id="IPR050123">
    <property type="entry name" value="Prok_molybdopt-oxidoreductase"/>
</dbReference>
<evidence type="ECO:0000256" key="2">
    <source>
        <dbReference type="ARBA" id="ARBA00001966"/>
    </source>
</evidence>
<dbReference type="PROSITE" id="PS51669">
    <property type="entry name" value="4FE4S_MOW_BIS_MGD"/>
    <property type="match status" value="1"/>
</dbReference>
<dbReference type="GO" id="GO:0016020">
    <property type="term" value="C:membrane"/>
    <property type="evidence" value="ECO:0007669"/>
    <property type="project" value="TreeGrafter"/>
</dbReference>
<dbReference type="GO" id="GO:0016491">
    <property type="term" value="F:oxidoreductase activity"/>
    <property type="evidence" value="ECO:0007669"/>
    <property type="project" value="UniProtKB-KW"/>
</dbReference>
<dbReference type="GO" id="GO:0046872">
    <property type="term" value="F:metal ion binding"/>
    <property type="evidence" value="ECO:0007669"/>
    <property type="project" value="UniProtKB-KW"/>
</dbReference>
<dbReference type="CDD" id="cd02791">
    <property type="entry name" value="MopB_CT_Nitrate-R-NapA-like"/>
    <property type="match status" value="1"/>
</dbReference>
<dbReference type="Proteomes" id="UP000005380">
    <property type="component" value="Chromosome"/>
</dbReference>
<dbReference type="InterPro" id="IPR006656">
    <property type="entry name" value="Mopterin_OxRdtase"/>
</dbReference>
<evidence type="ECO:0000256" key="1">
    <source>
        <dbReference type="ARBA" id="ARBA00001942"/>
    </source>
</evidence>
<accession>W0DWL5</accession>
<dbReference type="Gene3D" id="1.10.10.1100">
    <property type="entry name" value="BFD-like [2Fe-2S]-binding domain"/>
    <property type="match status" value="1"/>
</dbReference>
<evidence type="ECO:0000313" key="12">
    <source>
        <dbReference type="EMBL" id="AHF01246.1"/>
    </source>
</evidence>
<gene>
    <name evidence="12" type="ORF">THIAE_05055</name>
</gene>
<keyword evidence="7" id="KW-0560">Oxidoreductase</keyword>
<dbReference type="STRING" id="717772.THIAE_05055"/>
<dbReference type="CDD" id="cd02754">
    <property type="entry name" value="MopB_Nitrate-R-NapA-like"/>
    <property type="match status" value="1"/>
</dbReference>
<dbReference type="Pfam" id="PF04324">
    <property type="entry name" value="Fer2_BFD"/>
    <property type="match status" value="1"/>
</dbReference>
<comment type="similarity">
    <text evidence="3">Belongs to the prokaryotic molybdopterin-containing oxidoreductase family. NasA/NapA/NarB subfamily.</text>
</comment>
<keyword evidence="9" id="KW-0411">Iron-sulfur</keyword>
<dbReference type="Pfam" id="PF04879">
    <property type="entry name" value="Molybdop_Fe4S4"/>
    <property type="match status" value="1"/>
</dbReference>
<dbReference type="GO" id="GO:0045333">
    <property type="term" value="P:cellular respiration"/>
    <property type="evidence" value="ECO:0007669"/>
    <property type="project" value="UniProtKB-ARBA"/>
</dbReference>
<evidence type="ECO:0000256" key="8">
    <source>
        <dbReference type="ARBA" id="ARBA00023004"/>
    </source>
</evidence>
<dbReference type="RefSeq" id="WP_006460309.1">
    <property type="nucleotide sequence ID" value="NZ_CP007030.1"/>
</dbReference>
<evidence type="ECO:0000313" key="13">
    <source>
        <dbReference type="Proteomes" id="UP000005380"/>
    </source>
</evidence>
<dbReference type="InterPro" id="IPR007419">
    <property type="entry name" value="BFD-like_2Fe2S-bd_dom"/>
</dbReference>
<keyword evidence="13" id="KW-1185">Reference proteome</keyword>
<keyword evidence="5" id="KW-0500">Molybdenum</keyword>
<evidence type="ECO:0000256" key="6">
    <source>
        <dbReference type="ARBA" id="ARBA00022723"/>
    </source>
</evidence>
<evidence type="ECO:0000256" key="10">
    <source>
        <dbReference type="ARBA" id="ARBA00023063"/>
    </source>
</evidence>
<evidence type="ECO:0000256" key="3">
    <source>
        <dbReference type="ARBA" id="ARBA00008747"/>
    </source>
</evidence>
<dbReference type="GO" id="GO:1990204">
    <property type="term" value="C:oxidoreductase complex"/>
    <property type="evidence" value="ECO:0007669"/>
    <property type="project" value="UniProtKB-ARBA"/>
</dbReference>
<dbReference type="PANTHER" id="PTHR43105:SF9">
    <property type="entry name" value="NADPH-FE(3+) OXIDOREDUCTASE SUBUNIT ALPHA"/>
    <property type="match status" value="1"/>
</dbReference>
<dbReference type="InterPro" id="IPR041957">
    <property type="entry name" value="CT_Nitrate-R-NapA-like"/>
</dbReference>
<dbReference type="InterPro" id="IPR006657">
    <property type="entry name" value="MoPterin_dinucl-bd_dom"/>
</dbReference>
<dbReference type="FunCoup" id="W0DWL5">
    <property type="interactions" value="39"/>
</dbReference>
<comment type="cofactor">
    <cofactor evidence="1">
        <name>Mo-bis(molybdopterin guanine dinucleotide)</name>
        <dbReference type="ChEBI" id="CHEBI:60539"/>
    </cofactor>
</comment>
<dbReference type="SMART" id="SM00926">
    <property type="entry name" value="Molybdop_Fe4S4"/>
    <property type="match status" value="1"/>
</dbReference>
<evidence type="ECO:0000256" key="7">
    <source>
        <dbReference type="ARBA" id="ARBA00023002"/>
    </source>
</evidence>
<comment type="cofactor">
    <cofactor evidence="2">
        <name>[4Fe-4S] cluster</name>
        <dbReference type="ChEBI" id="CHEBI:49883"/>
    </cofactor>
</comment>
<dbReference type="GO" id="GO:0043546">
    <property type="term" value="F:molybdopterin cofactor binding"/>
    <property type="evidence" value="ECO:0007669"/>
    <property type="project" value="InterPro"/>
</dbReference>
<evidence type="ECO:0000256" key="5">
    <source>
        <dbReference type="ARBA" id="ARBA00022505"/>
    </source>
</evidence>
<feature type="domain" description="4Fe-4S Mo/W bis-MGD-type" evidence="11">
    <location>
        <begin position="13"/>
        <end position="70"/>
    </location>
</feature>
<evidence type="ECO:0000256" key="4">
    <source>
        <dbReference type="ARBA" id="ARBA00022485"/>
    </source>
</evidence>
<sequence length="897" mass="97915">MGRTAIASRPNELAPVKTTCPYCGVGCGVAMQPKSGGESWQALGDASHPANFGKLCVKGSALGETLDLTGRLLEPKINGQAVSVEQACQAVAEGLSRVIEQHGPDAVAFYVSGQLLTEDYYVANKLIKGFIGTANIDTNSRLCMASAVVGYKRAFGADAVPCSYEDLEQADLLVLVGSNAAWAHPILYQRMAQAKREQPDKKVVVIDPRRTASCDLADLHLAIKPGTDALLFNGLLAYLAKHNHLDAEFIIEHTEGLVLALDQAEQTAGHDLTQLAQSCGVDEADLTQFFDWFANRPRTVSFYSQGVNQSTSGVDKSNAIINVHLATGRIGKLGAGPFSITGQPNAMGGREVGGLANQLAAHMDFHQPEAIERVARFWRAPKMAQQNGLKAVEMFEAVHRGEIKAIWIMHTNPVVSMPDADFVREALQACELVIVSDNMADTDTTRCANILLPAASWGEKDGTVTNSDRHISRQRAFCKAPGLAQADWWWICQVAQEMGFAEAFNYQTPYQIFMEHVALSAFENDGVISRRDFDLSGLFSLSEQAYQQFAPTPWPVNAQHPHGQARLFADGQFFTANRRAKLIPITPQSPKEKPSPDYPFVLNTGRYRDQWHSMTRTAKTPRLLQHRDEPRLSLHPDDAKSLGLAQGDLAKVSSRLGQVMMPVELDAGLVKGQVFAPIHWTGVYAKHGRIDSLIPSHTDPLSGQPESKHAVVNIQVWSAAYRAGFWTKDTAWQPDDSIGYWVKVPKANAVFWHLADKKAFDLAHWQSANPQLGEPDLRLEDSALGTARFVWLDAQGGLKAVLFVAPSVDLQAPYDWVSGLFDQLSLSQNERYSLLSGMAIEQEDVGAIICSCFQVGDKTLRAAMAQGCDTVQKLGEKTCAGTNCGSCIPELKALLAL</sequence>
<dbReference type="InterPro" id="IPR009010">
    <property type="entry name" value="Asp_de-COase-like_dom_sf"/>
</dbReference>
<dbReference type="Gene3D" id="3.40.50.740">
    <property type="match status" value="1"/>
</dbReference>
<keyword evidence="4" id="KW-0004">4Fe-4S</keyword>
<dbReference type="Gene3D" id="2.20.25.90">
    <property type="entry name" value="ADC-like domains"/>
    <property type="match status" value="1"/>
</dbReference>
<keyword evidence="10" id="KW-0534">Nitrate assimilation</keyword>
<dbReference type="Gene3D" id="3.40.228.10">
    <property type="entry name" value="Dimethylsulfoxide Reductase, domain 2"/>
    <property type="match status" value="1"/>
</dbReference>
<dbReference type="eggNOG" id="COG0243">
    <property type="taxonomic scope" value="Bacteria"/>
</dbReference>
<dbReference type="GO" id="GO:0042128">
    <property type="term" value="P:nitrate assimilation"/>
    <property type="evidence" value="ECO:0007669"/>
    <property type="project" value="UniProtKB-KW"/>
</dbReference>
<evidence type="ECO:0000256" key="9">
    <source>
        <dbReference type="ARBA" id="ARBA00023014"/>
    </source>
</evidence>
<keyword evidence="6" id="KW-0479">Metal-binding</keyword>
<dbReference type="Gene3D" id="2.40.40.20">
    <property type="match status" value="1"/>
</dbReference>
<proteinExistence type="inferred from homology"/>
<dbReference type="SUPFAM" id="SSF53706">
    <property type="entry name" value="Formate dehydrogenase/DMSO reductase, domains 1-3"/>
    <property type="match status" value="1"/>
</dbReference>
<dbReference type="HOGENOM" id="CLU_000422_13_4_6"/>
<dbReference type="InterPro" id="IPR041854">
    <property type="entry name" value="BFD-like_2Fe2S-bd_dom_sf"/>
</dbReference>
<dbReference type="EMBL" id="CP007030">
    <property type="protein sequence ID" value="AHF01246.1"/>
    <property type="molecule type" value="Genomic_DNA"/>
</dbReference>
<evidence type="ECO:0000259" key="11">
    <source>
        <dbReference type="PROSITE" id="PS51669"/>
    </source>
</evidence>